<name>X0XPC7_9ZZZZ</name>
<evidence type="ECO:0000313" key="2">
    <source>
        <dbReference type="EMBL" id="GAG37192.1"/>
    </source>
</evidence>
<dbReference type="InterPro" id="IPR028896">
    <property type="entry name" value="GcvT/YgfZ/DmdA"/>
</dbReference>
<dbReference type="PANTHER" id="PTHR43757:SF2">
    <property type="entry name" value="AMINOMETHYLTRANSFERASE, MITOCHONDRIAL"/>
    <property type="match status" value="1"/>
</dbReference>
<gene>
    <name evidence="2" type="ORF">S01H1_72682</name>
</gene>
<dbReference type="AlphaFoldDB" id="X0XPC7"/>
<dbReference type="Pfam" id="PF01571">
    <property type="entry name" value="GCV_T"/>
    <property type="match status" value="1"/>
</dbReference>
<dbReference type="InterPro" id="IPR027266">
    <property type="entry name" value="TrmE/GcvT-like"/>
</dbReference>
<protein>
    <recommendedName>
        <fullName evidence="1">GCVT N-terminal domain-containing protein</fullName>
    </recommendedName>
</protein>
<feature type="domain" description="GCVT N-terminal" evidence="1">
    <location>
        <begin position="1"/>
        <end position="225"/>
    </location>
</feature>
<sequence length="225" mass="25099">MVEFGGWEMPLNYLSGILAEHLATRKFGGLFDVSHMGRFLISGQDALPFMQYVLTNNAVTLELGQSQYTMIATESGGAIDDCYLYRVEEQEYLLVVNATNTEKDWIWLQKYKQKFGKLILEDHTTRMAMLSLQGPKTKALLEAILGDIRKLPEPLRNRLIVAEMFGAKVPIARTGYTGEPIAFELFPPSDIVVPLYEKLLDSGKEIGIVPAGLGARDTLRLEAGL</sequence>
<dbReference type="PANTHER" id="PTHR43757">
    <property type="entry name" value="AMINOMETHYLTRANSFERASE"/>
    <property type="match status" value="1"/>
</dbReference>
<accession>X0XPC7</accession>
<proteinExistence type="predicted"/>
<dbReference type="EMBL" id="BARS01048504">
    <property type="protein sequence ID" value="GAG37192.1"/>
    <property type="molecule type" value="Genomic_DNA"/>
</dbReference>
<reference evidence="2" key="1">
    <citation type="journal article" date="2014" name="Front. Microbiol.">
        <title>High frequency of phylogenetically diverse reductive dehalogenase-homologous genes in deep subseafloor sedimentary metagenomes.</title>
        <authorList>
            <person name="Kawai M."/>
            <person name="Futagami T."/>
            <person name="Toyoda A."/>
            <person name="Takaki Y."/>
            <person name="Nishi S."/>
            <person name="Hori S."/>
            <person name="Arai W."/>
            <person name="Tsubouchi T."/>
            <person name="Morono Y."/>
            <person name="Uchiyama I."/>
            <person name="Ito T."/>
            <person name="Fujiyama A."/>
            <person name="Inagaki F."/>
            <person name="Takami H."/>
        </authorList>
    </citation>
    <scope>NUCLEOTIDE SEQUENCE</scope>
    <source>
        <strain evidence="2">Expedition CK06-06</strain>
    </source>
</reference>
<dbReference type="InterPro" id="IPR006222">
    <property type="entry name" value="GCVT_N"/>
</dbReference>
<dbReference type="Gene3D" id="3.30.1360.120">
    <property type="entry name" value="Probable tRNA modification gtpase trme, domain 1"/>
    <property type="match status" value="1"/>
</dbReference>
<evidence type="ECO:0000259" key="1">
    <source>
        <dbReference type="Pfam" id="PF01571"/>
    </source>
</evidence>
<organism evidence="2">
    <name type="scientific">marine sediment metagenome</name>
    <dbReference type="NCBI Taxonomy" id="412755"/>
    <lineage>
        <taxon>unclassified sequences</taxon>
        <taxon>metagenomes</taxon>
        <taxon>ecological metagenomes</taxon>
    </lineage>
</organism>
<feature type="non-terminal residue" evidence="2">
    <location>
        <position position="225"/>
    </location>
</feature>
<dbReference type="SUPFAM" id="SSF103025">
    <property type="entry name" value="Folate-binding domain"/>
    <property type="match status" value="1"/>
</dbReference>
<comment type="caution">
    <text evidence="2">The sequence shown here is derived from an EMBL/GenBank/DDBJ whole genome shotgun (WGS) entry which is preliminary data.</text>
</comment>